<dbReference type="SUPFAM" id="SSF48452">
    <property type="entry name" value="TPR-like"/>
    <property type="match status" value="1"/>
</dbReference>
<accession>A0ABY8SWJ1</accession>
<evidence type="ECO:0000313" key="5">
    <source>
        <dbReference type="Proteomes" id="UP001240697"/>
    </source>
</evidence>
<dbReference type="Proteomes" id="UP001240697">
    <property type="component" value="Chromosome"/>
</dbReference>
<dbReference type="InterPro" id="IPR057306">
    <property type="entry name" value="B-barrel_PelB_C"/>
</dbReference>
<keyword evidence="2" id="KW-1133">Transmembrane helix</keyword>
<protein>
    <submittedName>
        <fullName evidence="4">Tetratricopeptide repeat protein</fullName>
    </submittedName>
</protein>
<feature type="transmembrane region" description="Helical" evidence="2">
    <location>
        <begin position="20"/>
        <end position="37"/>
    </location>
</feature>
<sequence>MPNSKRNAVRSERPTTVPPWLIALLAVLIGGALWMLFPKQALERRLADTADDSELSLNYLNNLLKSDPGNERLQALLKAKQQRLDAIKQAAEEARKQALPSAAAQAWDRWQTLYQRYLETKQQGHGSAGQAKQLASTVMQALKAVPRGDLSQEQSLYLASSALVLNDESQALKIYEELASKQVSPERKAQVYEAAARQALGLSMYEQSVRLWREASAATQDVQQSRDYMWQALQVLQASNRAQEALALAREQQELLGSDPETLRRLIGLARAAGASAEAERYAKQLLKLSLLQQWQGMQATAVADMSGEADDGAWALRPVLWKAPGWTLQRTAAPAKSQAPGLPFDDKTYELGYQVFLENRNLEDAWRVAAAAVNQAPGNMVWRERLAQVAEWSGRQQVALDNWLAIAQATQSEAAWQSVMRLAPGLFDDRALVAGIKHELGRRPGDAALQLALIQAYERQAEPQPAIDYLLAHGNTPQAQILLAQLAERAGQPVVALNAWKRLLSDPAQRVPANVMPAAVLAFLQGERELGLSWLDDAQARIPAGMGAEAETEYWRLLGDMAQKQNQEALSLKAFRRLLEMPDATARDFDEVINLLMRTNRSEAAQVSLRAWEQFHDPRHLTQAFYMLEDQGDWDSVGRQLDLVMVDPKVASILLTQPAFLHAAALYYQHVGQGTKALELLQKGLALDGSSTLMRQSLLWLLIDTQNAALLAPLLAQAEPTWAQDPEMHDALAAAYMALSRPAVALQRYLRPHLQENGDDFLWMMSYADALEQNQQADLAWRLRRELWTKQALQTRDAGLADTATGKAKGSKLRRWLNPKDLSKVQSQARNRLMLSQAHGDDELVLLRELMRMDRNADRDLSPAAVELAIAWLQDKGEYSTERGYLWQQYALSRSKRANRPLWAEITVALAEKDHAQVGQLLEQYDASLSRYDRINAAALTGDGRLAQSAAFETQHDQPDDDSLHLALTEQLLAFSDHAGLQLHSRRLDGIDESAQRLSWHLALSPRWALDIDADHTRRTVNGRGFVQAPSSEHGLGLRLTRKTQESSSEFMLGQRQGLASYTPMQISHTQSLDNRLSLQASLGRDLPTQETLPMRMGGMKDRAAVGATYRLSRLDQLSLEYAHERFHVQTGARVGLGNQTTLQYTHSYRSEAPMVQFDAFTSWHRYSRNNPGDLNGRDAAVLRYLPPGSDAGIDYLLPGNFRFSGVRISANMPYAQEYSRALRPFASLALTHHSINGAGYDLSFGLATSVLGADHLMLGLNFSKSGVNTTGTTRELQLTYRLHY</sequence>
<dbReference type="Gene3D" id="1.25.40.10">
    <property type="entry name" value="Tetratricopeptide repeat domain"/>
    <property type="match status" value="1"/>
</dbReference>
<keyword evidence="5" id="KW-1185">Reference proteome</keyword>
<evidence type="ECO:0000313" key="4">
    <source>
        <dbReference type="EMBL" id="WHS66259.1"/>
    </source>
</evidence>
<evidence type="ECO:0000259" key="3">
    <source>
        <dbReference type="Pfam" id="PF24604"/>
    </source>
</evidence>
<dbReference type="RefSeq" id="WP_283487354.1">
    <property type="nucleotide sequence ID" value="NZ_CP125947.1"/>
</dbReference>
<feature type="domain" description="PelB C-terminal" evidence="3">
    <location>
        <begin position="974"/>
        <end position="1285"/>
    </location>
</feature>
<dbReference type="EMBL" id="CP125947">
    <property type="protein sequence ID" value="WHS66259.1"/>
    <property type="molecule type" value="Genomic_DNA"/>
</dbReference>
<keyword evidence="1" id="KW-0175">Coiled coil</keyword>
<dbReference type="Pfam" id="PF24604">
    <property type="entry name" value="B-barrel_PelB_C"/>
    <property type="match status" value="1"/>
</dbReference>
<keyword evidence="2" id="KW-0812">Transmembrane</keyword>
<gene>
    <name evidence="4" type="ORF">QMY55_03675</name>
</gene>
<dbReference type="InterPro" id="IPR011990">
    <property type="entry name" value="TPR-like_helical_dom_sf"/>
</dbReference>
<name>A0ABY8SWJ1_9BURK</name>
<organism evidence="4 5">
    <name type="scientific">Comamonas resistens</name>
    <dbReference type="NCBI Taxonomy" id="3046670"/>
    <lineage>
        <taxon>Bacteria</taxon>
        <taxon>Pseudomonadati</taxon>
        <taxon>Pseudomonadota</taxon>
        <taxon>Betaproteobacteria</taxon>
        <taxon>Burkholderiales</taxon>
        <taxon>Comamonadaceae</taxon>
        <taxon>Comamonas</taxon>
    </lineage>
</organism>
<proteinExistence type="predicted"/>
<dbReference type="Pfam" id="PF13429">
    <property type="entry name" value="TPR_15"/>
    <property type="match status" value="1"/>
</dbReference>
<keyword evidence="2" id="KW-0472">Membrane</keyword>
<evidence type="ECO:0000256" key="2">
    <source>
        <dbReference type="SAM" id="Phobius"/>
    </source>
</evidence>
<feature type="coiled-coil region" evidence="1">
    <location>
        <begin position="70"/>
        <end position="97"/>
    </location>
</feature>
<reference evidence="4 5" key="1">
    <citation type="submission" date="2023-05" db="EMBL/GenBank/DDBJ databases">
        <authorList>
            <person name="Yin Y."/>
            <person name="Lu Z."/>
        </authorList>
    </citation>
    <scope>NUCLEOTIDE SEQUENCE [LARGE SCALE GENOMIC DNA]</scope>
    <source>
        <strain evidence="4 5">ZM22</strain>
    </source>
</reference>
<evidence type="ECO:0000256" key="1">
    <source>
        <dbReference type="SAM" id="Coils"/>
    </source>
</evidence>